<dbReference type="EMBL" id="JACAZE010000004">
    <property type="protein sequence ID" value="KAF7318455.1"/>
    <property type="molecule type" value="Genomic_DNA"/>
</dbReference>
<proteinExistence type="predicted"/>
<evidence type="ECO:0000313" key="3">
    <source>
        <dbReference type="Proteomes" id="UP000613580"/>
    </source>
</evidence>
<name>A0A8H6TGI4_MYCCL</name>
<dbReference type="AlphaFoldDB" id="A0A8H6TGI4"/>
<organism evidence="2 3">
    <name type="scientific">Mycena chlorophos</name>
    <name type="common">Agaric fungus</name>
    <name type="synonym">Agaricus chlorophos</name>
    <dbReference type="NCBI Taxonomy" id="658473"/>
    <lineage>
        <taxon>Eukaryota</taxon>
        <taxon>Fungi</taxon>
        <taxon>Dikarya</taxon>
        <taxon>Basidiomycota</taxon>
        <taxon>Agaricomycotina</taxon>
        <taxon>Agaricomycetes</taxon>
        <taxon>Agaricomycetidae</taxon>
        <taxon>Agaricales</taxon>
        <taxon>Marasmiineae</taxon>
        <taxon>Mycenaceae</taxon>
        <taxon>Mycena</taxon>
    </lineage>
</organism>
<keyword evidence="3" id="KW-1185">Reference proteome</keyword>
<evidence type="ECO:0000256" key="1">
    <source>
        <dbReference type="SAM" id="SignalP"/>
    </source>
</evidence>
<comment type="caution">
    <text evidence="2">The sequence shown here is derived from an EMBL/GenBank/DDBJ whole genome shotgun (WGS) entry which is preliminary data.</text>
</comment>
<dbReference type="Proteomes" id="UP000613580">
    <property type="component" value="Unassembled WGS sequence"/>
</dbReference>
<reference evidence="2" key="1">
    <citation type="submission" date="2020-05" db="EMBL/GenBank/DDBJ databases">
        <title>Mycena genomes resolve the evolution of fungal bioluminescence.</title>
        <authorList>
            <person name="Tsai I.J."/>
        </authorList>
    </citation>
    <scope>NUCLEOTIDE SEQUENCE</scope>
    <source>
        <strain evidence="2">110903Hualien_Pintung</strain>
    </source>
</reference>
<feature type="chain" id="PRO_5034455863" evidence="1">
    <location>
        <begin position="35"/>
        <end position="222"/>
    </location>
</feature>
<sequence>MPAQGSGFPAHSFSIHSFLLACFSLSVLVQAGIATPQPSQVAYSFYIPAFDCPVAETWPYGGVWNDVNIADSSKSGVLECDYDTLTPCFYDQQDGSLDPMSAKGCPIGNATAISPTACDWRCSDYTTDNLNILWSLSAPWDGLLFCTYGVIGQNSDAGYCAYDLSDGALRVPQSAATLAPVCPSRASSPCTQQRRQYRREDNLTASLRKKNLHVHVAPPIAT</sequence>
<accession>A0A8H6TGI4</accession>
<evidence type="ECO:0000313" key="2">
    <source>
        <dbReference type="EMBL" id="KAF7318455.1"/>
    </source>
</evidence>
<dbReference type="OrthoDB" id="3262731at2759"/>
<feature type="signal peptide" evidence="1">
    <location>
        <begin position="1"/>
        <end position="34"/>
    </location>
</feature>
<gene>
    <name evidence="2" type="ORF">HMN09_00354700</name>
</gene>
<protein>
    <submittedName>
        <fullName evidence="2">Uncharacterized protein</fullName>
    </submittedName>
</protein>
<keyword evidence="1" id="KW-0732">Signal</keyword>